<dbReference type="EMBL" id="SSTD01012658">
    <property type="protein sequence ID" value="TYK08551.1"/>
    <property type="molecule type" value="Genomic_DNA"/>
</dbReference>
<organism evidence="2 3">
    <name type="scientific">Cucumis melo var. makuwa</name>
    <name type="common">Oriental melon</name>
    <dbReference type="NCBI Taxonomy" id="1194695"/>
    <lineage>
        <taxon>Eukaryota</taxon>
        <taxon>Viridiplantae</taxon>
        <taxon>Streptophyta</taxon>
        <taxon>Embryophyta</taxon>
        <taxon>Tracheophyta</taxon>
        <taxon>Spermatophyta</taxon>
        <taxon>Magnoliopsida</taxon>
        <taxon>eudicotyledons</taxon>
        <taxon>Gunneridae</taxon>
        <taxon>Pentapetalae</taxon>
        <taxon>rosids</taxon>
        <taxon>fabids</taxon>
        <taxon>Cucurbitales</taxon>
        <taxon>Cucurbitaceae</taxon>
        <taxon>Benincaseae</taxon>
        <taxon>Cucumis</taxon>
    </lineage>
</organism>
<comment type="caution">
    <text evidence="2">The sequence shown here is derived from an EMBL/GenBank/DDBJ whole genome shotgun (WGS) entry which is preliminary data.</text>
</comment>
<proteinExistence type="predicted"/>
<evidence type="ECO:0000256" key="1">
    <source>
        <dbReference type="SAM" id="MobiDB-lite"/>
    </source>
</evidence>
<gene>
    <name evidence="2" type="ORF">E5676_scaffold323G00930</name>
</gene>
<dbReference type="Proteomes" id="UP000321947">
    <property type="component" value="Unassembled WGS sequence"/>
</dbReference>
<evidence type="ECO:0000313" key="2">
    <source>
        <dbReference type="EMBL" id="TYK08551.1"/>
    </source>
</evidence>
<sequence length="135" mass="15600">MATKEEENQSPSSTSTRTSAFKRLNIFTLKKDRPSASAFDRLKMTNDQYQREMKTLKAKSFQEENDNDKIHNRVPSRMERKLSVDINTKVQPRQSSSSSQCSATETIFFFILMCASRRSSSSSSMWHSQDDLHLH</sequence>
<feature type="compositionally biased region" description="Basic and acidic residues" evidence="1">
    <location>
        <begin position="67"/>
        <end position="80"/>
    </location>
</feature>
<feature type="region of interest" description="Disordered" evidence="1">
    <location>
        <begin position="61"/>
        <end position="80"/>
    </location>
</feature>
<evidence type="ECO:0000313" key="3">
    <source>
        <dbReference type="Proteomes" id="UP000321947"/>
    </source>
</evidence>
<protein>
    <submittedName>
        <fullName evidence="2">Uncharacterized protein</fullName>
    </submittedName>
</protein>
<reference evidence="2 3" key="1">
    <citation type="submission" date="2019-08" db="EMBL/GenBank/DDBJ databases">
        <title>Draft genome sequences of two oriental melons (Cucumis melo L. var makuwa).</title>
        <authorList>
            <person name="Kwon S.-Y."/>
        </authorList>
    </citation>
    <scope>NUCLEOTIDE SEQUENCE [LARGE SCALE GENOMIC DNA]</scope>
    <source>
        <strain evidence="3">cv. Chang Bougi</strain>
        <tissue evidence="2">Leaf</tissue>
    </source>
</reference>
<accession>A0A5D3C9K9</accession>
<dbReference type="AlphaFoldDB" id="A0A5D3C9K9"/>
<name>A0A5D3C9K9_CUCMM</name>